<dbReference type="InterPro" id="IPR036890">
    <property type="entry name" value="HATPase_C_sf"/>
</dbReference>
<evidence type="ECO:0000256" key="15">
    <source>
        <dbReference type="ARBA" id="ARBA00081350"/>
    </source>
</evidence>
<evidence type="ECO:0000256" key="8">
    <source>
        <dbReference type="ARBA" id="ARBA00022840"/>
    </source>
</evidence>
<keyword evidence="9" id="KW-0460">Magnesium</keyword>
<dbReference type="GO" id="GO:0004722">
    <property type="term" value="F:protein serine/threonine phosphatase activity"/>
    <property type="evidence" value="ECO:0007669"/>
    <property type="project" value="UniProtKB-EC"/>
</dbReference>
<dbReference type="InterPro" id="IPR052016">
    <property type="entry name" value="Bact_Sigma-Reg"/>
</dbReference>
<dbReference type="InterPro" id="IPR003018">
    <property type="entry name" value="GAF"/>
</dbReference>
<dbReference type="Pfam" id="PF13581">
    <property type="entry name" value="HATPase_c_2"/>
    <property type="match status" value="1"/>
</dbReference>
<sequence length="671" mass="70884">MRERSRGGTLLCVSRPWSAGRGPPRPGRGPRSPARRRTGAAGGAGRAVRAPRRAAGARTGHNRVFQGPAAAWGEVLDVDDNRSRGGGGIGGRIGSLRATRVLRRAAAAVGSVTADRSRLEWLNQAGDLIGTTLDLGRTAQELADFTVPTMADGAAVDLLDSVLRGGEGDRVGGVAVPLTRAMAVSVIDRLRHLEPDPVGELTTVQPTPKYVYQCLTARRPVLVSRITPDQYESIAPSPRAARLMRSSGVHSYMAVPLIARGVLLGAADFVRAGGRGPFTPTDLALAWELASKAAVYIDNARLYSRERETVLTLQRALLPRTAPSTPGLRVASDYRPAVDPGGVGGDWFDVVPLPSGRTALVVGDVMGHGLAAAATMGRLRSVARTLLGLDIAPERVLARLDLAARDLEEDQVATCLCAVYDPADGTFRLASAGHLPPLLIGADGEASFMDVPAGAPLGAGVIPYDPVTARVPGRSRLMLYTDGLVKSRVHDIDTQLDRLREAVRGPQPALSESCAVPGAGTGGGEGRRFDDAVVLVAESRPFAEGELFVRPLPSDGSAAGEARRLVRAQLESWSLSDLVDVTELVVSELVGNALRYGGGPKQLRLVRHERLSVEVSDTGPDLPQIQHAPLSAEGGRGLQLINMLCRRWGSCRTPTGKVVWAEQDIARPAAP</sequence>
<evidence type="ECO:0000313" key="20">
    <source>
        <dbReference type="Proteomes" id="UP000636661"/>
    </source>
</evidence>
<organism evidence="19 20">
    <name type="scientific">Streptomyces lavendofoliae</name>
    <dbReference type="NCBI Taxonomy" id="67314"/>
    <lineage>
        <taxon>Bacteria</taxon>
        <taxon>Bacillati</taxon>
        <taxon>Actinomycetota</taxon>
        <taxon>Actinomycetes</taxon>
        <taxon>Kitasatosporales</taxon>
        <taxon>Streptomycetaceae</taxon>
        <taxon>Streptomyces</taxon>
    </lineage>
</organism>
<dbReference type="FunFam" id="3.30.565.10:FF:000028">
    <property type="entry name" value="PAS sensor protein"/>
    <property type="match status" value="1"/>
</dbReference>
<keyword evidence="11" id="KW-0464">Manganese</keyword>
<feature type="domain" description="GAF" evidence="17">
    <location>
        <begin position="97"/>
        <end position="307"/>
    </location>
</feature>
<reference evidence="19" key="2">
    <citation type="submission" date="2020-09" db="EMBL/GenBank/DDBJ databases">
        <authorList>
            <person name="Sun Q."/>
            <person name="Ohkuma M."/>
        </authorList>
    </citation>
    <scope>NUCLEOTIDE SEQUENCE</scope>
    <source>
        <strain evidence="19">JCM 4391</strain>
    </source>
</reference>
<evidence type="ECO:0000259" key="18">
    <source>
        <dbReference type="SMART" id="SM00331"/>
    </source>
</evidence>
<evidence type="ECO:0000313" key="19">
    <source>
        <dbReference type="EMBL" id="GGU48441.1"/>
    </source>
</evidence>
<dbReference type="Gene3D" id="3.30.565.10">
    <property type="entry name" value="Histidine kinase-like ATPase, C-terminal domain"/>
    <property type="match status" value="1"/>
</dbReference>
<dbReference type="FunFam" id="3.30.450.40:FF:000035">
    <property type="entry name" value="PAS sensor protein"/>
    <property type="match status" value="1"/>
</dbReference>
<evidence type="ECO:0000256" key="13">
    <source>
        <dbReference type="ARBA" id="ARBA00056274"/>
    </source>
</evidence>
<feature type="domain" description="PPM-type phosphatase" evidence="18">
    <location>
        <begin position="328"/>
        <end position="539"/>
    </location>
</feature>
<keyword evidence="20" id="KW-1185">Reference proteome</keyword>
<comment type="caution">
    <text evidence="19">The sequence shown here is derived from an EMBL/GenBank/DDBJ whole genome shotgun (WGS) entry which is preliminary data.</text>
</comment>
<gene>
    <name evidence="19" type="ORF">GCM10010274_41430</name>
</gene>
<name>A0A918HZQ1_9ACTN</name>
<comment type="function">
    <text evidence="13">Primarily acts as an independent SigF regulator that is sensitive to the osmosensory signal, mediating the cross talk of PknD with the SigF regulon. Possesses both phosphatase and kinase activities. The kinase domain functions as a classic anti-sigma factor-like kinase to phosphorylate the anti-anti-sigma factor domain at the canonical regulatory site, and the phosphatase domain antagonizes this activity.</text>
</comment>
<dbReference type="SMART" id="SM00331">
    <property type="entry name" value="PP2C_SIG"/>
    <property type="match status" value="1"/>
</dbReference>
<dbReference type="SUPFAM" id="SSF55874">
    <property type="entry name" value="ATPase domain of HSP90 chaperone/DNA topoisomerase II/histidine kinase"/>
    <property type="match status" value="1"/>
</dbReference>
<keyword evidence="10" id="KW-0904">Protein phosphatase</keyword>
<comment type="catalytic activity">
    <reaction evidence="12">
        <text>O-phospho-L-seryl-[protein] + H2O = L-seryl-[protein] + phosphate</text>
        <dbReference type="Rhea" id="RHEA:20629"/>
        <dbReference type="Rhea" id="RHEA-COMP:9863"/>
        <dbReference type="Rhea" id="RHEA-COMP:11604"/>
        <dbReference type="ChEBI" id="CHEBI:15377"/>
        <dbReference type="ChEBI" id="CHEBI:29999"/>
        <dbReference type="ChEBI" id="CHEBI:43474"/>
        <dbReference type="ChEBI" id="CHEBI:83421"/>
        <dbReference type="EC" id="3.1.3.16"/>
    </reaction>
</comment>
<accession>A0A918HZQ1</accession>
<dbReference type="GO" id="GO:0016301">
    <property type="term" value="F:kinase activity"/>
    <property type="evidence" value="ECO:0007669"/>
    <property type="project" value="UniProtKB-KW"/>
</dbReference>
<evidence type="ECO:0000256" key="11">
    <source>
        <dbReference type="ARBA" id="ARBA00023211"/>
    </source>
</evidence>
<dbReference type="CDD" id="cd16936">
    <property type="entry name" value="HATPase_RsbW-like"/>
    <property type="match status" value="1"/>
</dbReference>
<keyword evidence="3" id="KW-0808">Transferase</keyword>
<dbReference type="EC" id="3.1.3.16" evidence="1"/>
<keyword evidence="6" id="KW-0418">Kinase</keyword>
<dbReference type="FunFam" id="3.60.40.10:FF:000005">
    <property type="entry name" value="Serine/threonine protein phosphatase"/>
    <property type="match status" value="1"/>
</dbReference>
<dbReference type="InterPro" id="IPR003594">
    <property type="entry name" value="HATPase_dom"/>
</dbReference>
<dbReference type="EMBL" id="BMTP01000010">
    <property type="protein sequence ID" value="GGU48441.1"/>
    <property type="molecule type" value="Genomic_DNA"/>
</dbReference>
<keyword evidence="2" id="KW-0597">Phosphoprotein</keyword>
<evidence type="ECO:0000256" key="3">
    <source>
        <dbReference type="ARBA" id="ARBA00022679"/>
    </source>
</evidence>
<keyword evidence="4" id="KW-0479">Metal-binding</keyword>
<dbReference type="PANTHER" id="PTHR43156:SF2">
    <property type="entry name" value="STAGE II SPORULATION PROTEIN E"/>
    <property type="match status" value="1"/>
</dbReference>
<evidence type="ECO:0000259" key="17">
    <source>
        <dbReference type="SMART" id="SM00065"/>
    </source>
</evidence>
<evidence type="ECO:0000256" key="4">
    <source>
        <dbReference type="ARBA" id="ARBA00022723"/>
    </source>
</evidence>
<dbReference type="InterPro" id="IPR036457">
    <property type="entry name" value="PPM-type-like_dom_sf"/>
</dbReference>
<dbReference type="AlphaFoldDB" id="A0A918HZQ1"/>
<evidence type="ECO:0000256" key="9">
    <source>
        <dbReference type="ARBA" id="ARBA00022842"/>
    </source>
</evidence>
<evidence type="ECO:0000256" key="6">
    <source>
        <dbReference type="ARBA" id="ARBA00022777"/>
    </source>
</evidence>
<dbReference type="Pfam" id="PF07228">
    <property type="entry name" value="SpoIIE"/>
    <property type="match status" value="1"/>
</dbReference>
<keyword evidence="5" id="KW-0547">Nucleotide-binding</keyword>
<reference evidence="19" key="1">
    <citation type="journal article" date="2014" name="Int. J. Syst. Evol. Microbiol.">
        <title>Complete genome sequence of Corynebacterium casei LMG S-19264T (=DSM 44701T), isolated from a smear-ripened cheese.</title>
        <authorList>
            <consortium name="US DOE Joint Genome Institute (JGI-PGF)"/>
            <person name="Walter F."/>
            <person name="Albersmeier A."/>
            <person name="Kalinowski J."/>
            <person name="Ruckert C."/>
        </authorList>
    </citation>
    <scope>NUCLEOTIDE SEQUENCE</scope>
    <source>
        <strain evidence="19">JCM 4391</strain>
    </source>
</reference>
<dbReference type="InterPro" id="IPR029016">
    <property type="entry name" value="GAF-like_dom_sf"/>
</dbReference>
<dbReference type="GO" id="GO:0005524">
    <property type="term" value="F:ATP binding"/>
    <property type="evidence" value="ECO:0007669"/>
    <property type="project" value="UniProtKB-KW"/>
</dbReference>
<keyword evidence="7" id="KW-0378">Hydrolase</keyword>
<dbReference type="PANTHER" id="PTHR43156">
    <property type="entry name" value="STAGE II SPORULATION PROTEIN E-RELATED"/>
    <property type="match status" value="1"/>
</dbReference>
<dbReference type="GO" id="GO:0046872">
    <property type="term" value="F:metal ion binding"/>
    <property type="evidence" value="ECO:0007669"/>
    <property type="project" value="UniProtKB-KW"/>
</dbReference>
<protein>
    <recommendedName>
        <fullName evidence="1">protein-serine/threonine phosphatase</fullName>
        <ecNumber evidence="1">3.1.3.16</ecNumber>
    </recommendedName>
    <alternativeName>
        <fullName evidence="15">Protein-serine/threonine phosphatase</fullName>
    </alternativeName>
    <alternativeName>
        <fullName evidence="14">Serine/threonine-protein kinase</fullName>
    </alternativeName>
</protein>
<proteinExistence type="predicted"/>
<feature type="region of interest" description="Disordered" evidence="16">
    <location>
        <begin position="1"/>
        <end position="62"/>
    </location>
</feature>
<dbReference type="Proteomes" id="UP000636661">
    <property type="component" value="Unassembled WGS sequence"/>
</dbReference>
<evidence type="ECO:0000256" key="14">
    <source>
        <dbReference type="ARBA" id="ARBA00075117"/>
    </source>
</evidence>
<dbReference type="SMART" id="SM00065">
    <property type="entry name" value="GAF"/>
    <property type="match status" value="1"/>
</dbReference>
<evidence type="ECO:0000256" key="1">
    <source>
        <dbReference type="ARBA" id="ARBA00013081"/>
    </source>
</evidence>
<dbReference type="Gene3D" id="3.60.40.10">
    <property type="entry name" value="PPM-type phosphatase domain"/>
    <property type="match status" value="1"/>
</dbReference>
<evidence type="ECO:0000256" key="16">
    <source>
        <dbReference type="SAM" id="MobiDB-lite"/>
    </source>
</evidence>
<evidence type="ECO:0000256" key="7">
    <source>
        <dbReference type="ARBA" id="ARBA00022801"/>
    </source>
</evidence>
<dbReference type="Pfam" id="PF01590">
    <property type="entry name" value="GAF"/>
    <property type="match status" value="1"/>
</dbReference>
<evidence type="ECO:0000256" key="5">
    <source>
        <dbReference type="ARBA" id="ARBA00022741"/>
    </source>
</evidence>
<keyword evidence="8" id="KW-0067">ATP-binding</keyword>
<evidence type="ECO:0000256" key="12">
    <source>
        <dbReference type="ARBA" id="ARBA00047761"/>
    </source>
</evidence>
<dbReference type="SUPFAM" id="SSF81606">
    <property type="entry name" value="PP2C-like"/>
    <property type="match status" value="1"/>
</dbReference>
<evidence type="ECO:0000256" key="10">
    <source>
        <dbReference type="ARBA" id="ARBA00022912"/>
    </source>
</evidence>
<dbReference type="SUPFAM" id="SSF55781">
    <property type="entry name" value="GAF domain-like"/>
    <property type="match status" value="1"/>
</dbReference>
<dbReference type="InterPro" id="IPR001932">
    <property type="entry name" value="PPM-type_phosphatase-like_dom"/>
</dbReference>
<evidence type="ECO:0000256" key="2">
    <source>
        <dbReference type="ARBA" id="ARBA00022553"/>
    </source>
</evidence>
<dbReference type="Gene3D" id="3.30.450.40">
    <property type="match status" value="1"/>
</dbReference>